<reference evidence="1 2" key="1">
    <citation type="submission" date="2018-10" db="EMBL/GenBank/DDBJ databases">
        <title>Genome sequencing of Arthrobacter oryzae TNB02.</title>
        <authorList>
            <person name="Cho Y.-J."/>
            <person name="Cho A."/>
            <person name="Kim O.-S."/>
        </authorList>
    </citation>
    <scope>NUCLEOTIDE SEQUENCE [LARGE SCALE GENOMIC DNA]</scope>
    <source>
        <strain evidence="1 2">TNB02</strain>
    </source>
</reference>
<organism evidence="1 2">
    <name type="scientific">Arthrobacter oryzae</name>
    <dbReference type="NCBI Taxonomy" id="409290"/>
    <lineage>
        <taxon>Bacteria</taxon>
        <taxon>Bacillati</taxon>
        <taxon>Actinomycetota</taxon>
        <taxon>Actinomycetes</taxon>
        <taxon>Micrococcales</taxon>
        <taxon>Micrococcaceae</taxon>
        <taxon>Arthrobacter</taxon>
    </lineage>
</organism>
<evidence type="ECO:0000313" key="1">
    <source>
        <dbReference type="EMBL" id="RNL63865.1"/>
    </source>
</evidence>
<name>A0A3N0CK85_9MICC</name>
<comment type="caution">
    <text evidence="1">The sequence shown here is derived from an EMBL/GenBank/DDBJ whole genome shotgun (WGS) entry which is preliminary data.</text>
</comment>
<protein>
    <submittedName>
        <fullName evidence="1">Uncharacterized protein</fullName>
    </submittedName>
</protein>
<proteinExistence type="predicted"/>
<sequence length="144" mass="15039">MAKYVRGPGGSAINAEHIVRFFVAQGGVRACAGLRDPNDAAHYLIAETVNGDICDLACFDDPMNAEEAIEDLISAISNPEGGAMIGLFPIALHFTDVSRHDIRLEQEIAGRNDAETDALGNVAMTIAGAIIGAKAAVDCEGSLL</sequence>
<dbReference type="RefSeq" id="WP_123253539.1">
    <property type="nucleotide sequence ID" value="NZ_RBED01000001.1"/>
</dbReference>
<dbReference type="Proteomes" id="UP000273807">
    <property type="component" value="Unassembled WGS sequence"/>
</dbReference>
<gene>
    <name evidence="1" type="ORF">D7003_00325</name>
</gene>
<evidence type="ECO:0000313" key="2">
    <source>
        <dbReference type="Proteomes" id="UP000273807"/>
    </source>
</evidence>
<dbReference type="AlphaFoldDB" id="A0A3N0CK85"/>
<keyword evidence="2" id="KW-1185">Reference proteome</keyword>
<accession>A0A3N0CK85</accession>
<dbReference type="EMBL" id="RBED01000001">
    <property type="protein sequence ID" value="RNL63865.1"/>
    <property type="molecule type" value="Genomic_DNA"/>
</dbReference>